<dbReference type="InterPro" id="IPR005229">
    <property type="entry name" value="YicC/YloC-like"/>
</dbReference>
<keyword evidence="3" id="KW-0255">Endonuclease</keyword>
<accession>A0ABS5RSH1</accession>
<dbReference type="InterPro" id="IPR013551">
    <property type="entry name" value="YicC-like_C"/>
</dbReference>
<reference evidence="8 9" key="1">
    <citation type="submission" date="2021-03" db="EMBL/GenBank/DDBJ databases">
        <title>Tianweitania aestuarii sp. nov., isolated from a tidal flat.</title>
        <authorList>
            <person name="Park S."/>
            <person name="Yoon J.-H."/>
        </authorList>
    </citation>
    <scope>NUCLEOTIDE SEQUENCE [LARGE SCALE GENOMIC DNA]</scope>
    <source>
        <strain evidence="8 9">BSSL-BM11</strain>
    </source>
</reference>
<evidence type="ECO:0000256" key="3">
    <source>
        <dbReference type="ARBA" id="ARBA00022759"/>
    </source>
</evidence>
<dbReference type="InterPro" id="IPR013527">
    <property type="entry name" value="YicC-like_N"/>
</dbReference>
<dbReference type="PANTHER" id="PTHR30636">
    <property type="entry name" value="UPF0701 PROTEIN YICC"/>
    <property type="match status" value="1"/>
</dbReference>
<evidence type="ECO:0000259" key="6">
    <source>
        <dbReference type="Pfam" id="PF03755"/>
    </source>
</evidence>
<proteinExistence type="inferred from homology"/>
<feature type="domain" description="Endoribonuclease YicC-like C-terminal" evidence="7">
    <location>
        <begin position="180"/>
        <end position="290"/>
    </location>
</feature>
<comment type="caution">
    <text evidence="8">The sequence shown here is derived from an EMBL/GenBank/DDBJ whole genome shotgun (WGS) entry which is preliminary data.</text>
</comment>
<name>A0ABS5RSH1_9HYPH</name>
<dbReference type="PANTHER" id="PTHR30636:SF3">
    <property type="entry name" value="UPF0701 PROTEIN YICC"/>
    <property type="match status" value="1"/>
</dbReference>
<evidence type="ECO:0000256" key="1">
    <source>
        <dbReference type="ARBA" id="ARBA00001968"/>
    </source>
</evidence>
<dbReference type="NCBIfam" id="TIGR00255">
    <property type="entry name" value="YicC/YloC family endoribonuclease"/>
    <property type="match status" value="1"/>
</dbReference>
<dbReference type="Pfam" id="PF03755">
    <property type="entry name" value="YicC-like_N"/>
    <property type="match status" value="1"/>
</dbReference>
<gene>
    <name evidence="8" type="ORF">JYU29_04740</name>
</gene>
<dbReference type="Pfam" id="PF08340">
    <property type="entry name" value="YicC-like_C"/>
    <property type="match status" value="1"/>
</dbReference>
<comment type="cofactor">
    <cofactor evidence="1">
        <name>a divalent metal cation</name>
        <dbReference type="ChEBI" id="CHEBI:60240"/>
    </cofactor>
</comment>
<evidence type="ECO:0000256" key="2">
    <source>
        <dbReference type="ARBA" id="ARBA00022722"/>
    </source>
</evidence>
<dbReference type="EMBL" id="JAFMNX010000001">
    <property type="protein sequence ID" value="MBS9719994.1"/>
    <property type="molecule type" value="Genomic_DNA"/>
</dbReference>
<protein>
    <submittedName>
        <fullName evidence="8">YicC family protein</fullName>
    </submittedName>
</protein>
<evidence type="ECO:0000259" key="7">
    <source>
        <dbReference type="Pfam" id="PF08340"/>
    </source>
</evidence>
<evidence type="ECO:0000256" key="5">
    <source>
        <dbReference type="ARBA" id="ARBA00035648"/>
    </source>
</evidence>
<keyword evidence="2" id="KW-0540">Nuclease</keyword>
<sequence length="290" mass="31716">MTGFARASATHDGTAIAWELKSVNGKTLEARLRLAPGFERLEQAARQALQRRFARGNIQGQLTISRQTLQTPPRINEAFLRELAAHAKRIEDQFGAAPATSAQLLALRGVLEVSDAVESEDGRTALDAAILLALDEAVDAMEQARRSEGEALFGILAEHIDHIQTLTQRVQTDPSRDPSVIRARLAEQVRLLMDSNVGLDEARLNMEAALLATKADIREEIDRLTTHVAAARQLLAAGGPIGRKLDFLAQEFNRESNTLCSKSNAASVTAIGLELKVVIDQFREQVQNLE</sequence>
<organism evidence="8 9">
    <name type="scientific">Tianweitania aestuarii</name>
    <dbReference type="NCBI Taxonomy" id="2814886"/>
    <lineage>
        <taxon>Bacteria</taxon>
        <taxon>Pseudomonadati</taxon>
        <taxon>Pseudomonadota</taxon>
        <taxon>Alphaproteobacteria</taxon>
        <taxon>Hyphomicrobiales</taxon>
        <taxon>Phyllobacteriaceae</taxon>
        <taxon>Tianweitania</taxon>
    </lineage>
</organism>
<dbReference type="Proteomes" id="UP001297272">
    <property type="component" value="Unassembled WGS sequence"/>
</dbReference>
<evidence type="ECO:0000313" key="9">
    <source>
        <dbReference type="Proteomes" id="UP001297272"/>
    </source>
</evidence>
<evidence type="ECO:0000313" key="8">
    <source>
        <dbReference type="EMBL" id="MBS9719994.1"/>
    </source>
</evidence>
<feature type="domain" description="Endoribonuclease YicC-like N-terminal" evidence="6">
    <location>
        <begin position="1"/>
        <end position="152"/>
    </location>
</feature>
<evidence type="ECO:0000256" key="4">
    <source>
        <dbReference type="ARBA" id="ARBA00022801"/>
    </source>
</evidence>
<dbReference type="RefSeq" id="WP_213983574.1">
    <property type="nucleotide sequence ID" value="NZ_JAFMNX010000001.1"/>
</dbReference>
<keyword evidence="4" id="KW-0378">Hydrolase</keyword>
<comment type="similarity">
    <text evidence="5">Belongs to the YicC/YloC family.</text>
</comment>
<keyword evidence="9" id="KW-1185">Reference proteome</keyword>